<name>A0A1G6VJM0_NIADE</name>
<dbReference type="OrthoDB" id="9778494at2"/>
<sequence length="574" mass="64288">MRNSALFIATLLIAIGCKEPRQKVDTTTVTPEKERIGCAPATTDKAWYTAGTKAPLFKGLDGIQFKISTSSKEAQDYFNQGMMLAYGFNHAEAARSFFEATRLDSNCAMAYWGFAYVLGPNYNAGMEDDNYQRAWQAAQKALALSAGCTPKEKALIRALEHRYTEQAPKSRGHLDSAFARAMKRVYDAYPTDPDVSALYAEALMDLHPWDLYDKKTKAPKPWTPEIVTILEKLIRQYPKHPGAPHFYIHAVEASKTPEKGLASAQLLMQLVPGSGHLLHMPSHIYIWTGDYHLGSLANLNAIKADSIYVTACHAQGAYPLAYYLHNYHYLAATATFEGNSKLAWMAARQVQEKTAKDVMTEPGWGTLQHYYAIPYFVAVKFALWDSILAMKPERKDLIYPRAIQHYAKGMALLGKKDMTGAQRELAQLNDLATDTILKELTIWDINSMNDIVQIAVQVLTAEISRNKKEYGNAVAAFNKAIAIEDNLNYNEPPDWFFSVRHHLGATLLQSGKFSQAEKTYREDLAIWRENGWALAGLEQALQKQGKAQEAQLVSQRFSKAWQHADVDLATSFAP</sequence>
<proteinExistence type="predicted"/>
<organism evidence="1 2">
    <name type="scientific">Niabella drilacis (strain DSM 25811 / CCM 8410 / CCUG 62505 / LMG 26954 / E90)</name>
    <dbReference type="NCBI Taxonomy" id="1285928"/>
    <lineage>
        <taxon>Bacteria</taxon>
        <taxon>Pseudomonadati</taxon>
        <taxon>Bacteroidota</taxon>
        <taxon>Chitinophagia</taxon>
        <taxon>Chitinophagales</taxon>
        <taxon>Chitinophagaceae</taxon>
        <taxon>Niabella</taxon>
    </lineage>
</organism>
<dbReference type="PANTHER" id="PTHR45588:SF1">
    <property type="entry name" value="WW DOMAIN-CONTAINING PROTEIN"/>
    <property type="match status" value="1"/>
</dbReference>
<dbReference type="InterPro" id="IPR019734">
    <property type="entry name" value="TPR_rpt"/>
</dbReference>
<keyword evidence="2" id="KW-1185">Reference proteome</keyword>
<dbReference type="EMBL" id="FMZO01000010">
    <property type="protein sequence ID" value="SDD53247.1"/>
    <property type="molecule type" value="Genomic_DNA"/>
</dbReference>
<dbReference type="SUPFAM" id="SSF48452">
    <property type="entry name" value="TPR-like"/>
    <property type="match status" value="2"/>
</dbReference>
<dbReference type="Gene3D" id="1.25.40.10">
    <property type="entry name" value="Tetratricopeptide repeat domain"/>
    <property type="match status" value="2"/>
</dbReference>
<accession>A0A1G6VJM0</accession>
<protein>
    <recommendedName>
        <fullName evidence="3">Tetratricopeptide repeat-containing protein</fullName>
    </recommendedName>
</protein>
<dbReference type="SMART" id="SM00028">
    <property type="entry name" value="TPR"/>
    <property type="match status" value="3"/>
</dbReference>
<dbReference type="PROSITE" id="PS51257">
    <property type="entry name" value="PROKAR_LIPOPROTEIN"/>
    <property type="match status" value="1"/>
</dbReference>
<dbReference type="Proteomes" id="UP000198757">
    <property type="component" value="Unassembled WGS sequence"/>
</dbReference>
<evidence type="ECO:0000313" key="2">
    <source>
        <dbReference type="Proteomes" id="UP000198757"/>
    </source>
</evidence>
<evidence type="ECO:0000313" key="1">
    <source>
        <dbReference type="EMBL" id="SDD53247.1"/>
    </source>
</evidence>
<dbReference type="RefSeq" id="WP_090391400.1">
    <property type="nucleotide sequence ID" value="NZ_FMZO01000010.1"/>
</dbReference>
<dbReference type="PANTHER" id="PTHR45588">
    <property type="entry name" value="TPR DOMAIN-CONTAINING PROTEIN"/>
    <property type="match status" value="1"/>
</dbReference>
<dbReference type="AlphaFoldDB" id="A0A1G6VJM0"/>
<dbReference type="InterPro" id="IPR011990">
    <property type="entry name" value="TPR-like_helical_dom_sf"/>
</dbReference>
<reference evidence="2" key="1">
    <citation type="submission" date="2016-10" db="EMBL/GenBank/DDBJ databases">
        <authorList>
            <person name="Varghese N."/>
            <person name="Submissions S."/>
        </authorList>
    </citation>
    <scope>NUCLEOTIDE SEQUENCE [LARGE SCALE GENOMIC DNA]</scope>
    <source>
        <strain evidence="2">DSM 25811 / CCM 8410 / LMG 26954 / E90</strain>
    </source>
</reference>
<gene>
    <name evidence="1" type="ORF">SAMN04487894_11031</name>
</gene>
<evidence type="ECO:0008006" key="3">
    <source>
        <dbReference type="Google" id="ProtNLM"/>
    </source>
</evidence>
<dbReference type="STRING" id="1285928.SAMN04487894_11031"/>